<dbReference type="InterPro" id="IPR023366">
    <property type="entry name" value="ATP_synth_asu-like_sf"/>
</dbReference>
<reference evidence="14" key="1">
    <citation type="submission" date="2016-06" db="EMBL/GenBank/DDBJ databases">
        <authorList>
            <person name="Nascimento L."/>
            <person name="Pereira R.V."/>
            <person name="Martins L.F."/>
            <person name="Quaggio R.B."/>
            <person name="Silva A.M."/>
            <person name="Setubal J.C."/>
        </authorList>
    </citation>
    <scope>NUCLEOTIDE SEQUENCE [LARGE SCALE GENOMIC DNA]</scope>
</reference>
<protein>
    <recommendedName>
        <fullName evidence="6 10">Riboflavin synthase</fullName>
        <ecNumber evidence="5 10">2.5.1.9</ecNumber>
    </recommendedName>
</protein>
<name>A0A1Y3PFE6_9BACI</name>
<feature type="repeat" description="Lumazine-binding" evidence="11">
    <location>
        <begin position="99"/>
        <end position="195"/>
    </location>
</feature>
<dbReference type="InterPro" id="IPR026017">
    <property type="entry name" value="Lumazine-bd_dom"/>
</dbReference>
<comment type="function">
    <text evidence="2">Catalyzes the dismutation of two molecules of 6,7-dimethyl-8-ribityllumazine, resulting in the formation of riboflavin and 5-amino-6-(D-ribitylamino)uracil.</text>
</comment>
<sequence>MFTGIIEEIGKVTSIRRQGSQAMQLAIGAKKVLEKVQLGDSIAVNGVCLTVTRYEPGQWFEVDVMPETMKSTNLGQLQPGSPVNLERAMTPESRFGGHFVSGHVDATGRVVRRDAIANAVLFEFAAPESFLKQLVPKGSVAVDGISLTVVDVKADRFGVSIIPHTLEQTILQFKRVGDTVNLEADMLGKYVRHYLEQSGYLETRQTLSPSYLQEKGFL</sequence>
<comment type="catalytic activity">
    <reaction evidence="1">
        <text>2 6,7-dimethyl-8-(1-D-ribityl)lumazine + H(+) = 5-amino-6-(D-ribitylamino)uracil + riboflavin</text>
        <dbReference type="Rhea" id="RHEA:20772"/>
        <dbReference type="ChEBI" id="CHEBI:15378"/>
        <dbReference type="ChEBI" id="CHEBI:15934"/>
        <dbReference type="ChEBI" id="CHEBI:57986"/>
        <dbReference type="ChEBI" id="CHEBI:58201"/>
        <dbReference type="EC" id="2.5.1.9"/>
    </reaction>
</comment>
<evidence type="ECO:0000259" key="12">
    <source>
        <dbReference type="PROSITE" id="PS51177"/>
    </source>
</evidence>
<dbReference type="InterPro" id="IPR001783">
    <property type="entry name" value="Lumazine-bd"/>
</dbReference>
<evidence type="ECO:0000256" key="9">
    <source>
        <dbReference type="ARBA" id="ARBA00022737"/>
    </source>
</evidence>
<evidence type="ECO:0000256" key="8">
    <source>
        <dbReference type="ARBA" id="ARBA00022679"/>
    </source>
</evidence>
<organism evidence="13 14">
    <name type="scientific">Bacillus thermozeamaize</name>
    <dbReference type="NCBI Taxonomy" id="230954"/>
    <lineage>
        <taxon>Bacteria</taxon>
        <taxon>Bacillati</taxon>
        <taxon>Bacillota</taxon>
        <taxon>Bacilli</taxon>
        <taxon>Bacillales</taxon>
        <taxon>Bacillaceae</taxon>
        <taxon>Bacillus</taxon>
    </lineage>
</organism>
<dbReference type="Gene3D" id="2.40.30.20">
    <property type="match status" value="2"/>
</dbReference>
<dbReference type="FunFam" id="2.40.30.20:FF:000003">
    <property type="entry name" value="Riboflavin synthase, alpha subunit"/>
    <property type="match status" value="1"/>
</dbReference>
<evidence type="ECO:0000256" key="6">
    <source>
        <dbReference type="ARBA" id="ARBA00013950"/>
    </source>
</evidence>
<evidence type="ECO:0000256" key="4">
    <source>
        <dbReference type="ARBA" id="ARBA00011233"/>
    </source>
</evidence>
<dbReference type="EMBL" id="LZRT01000094">
    <property type="protein sequence ID" value="OUM86033.1"/>
    <property type="molecule type" value="Genomic_DNA"/>
</dbReference>
<dbReference type="CDD" id="cd00402">
    <property type="entry name" value="Riboflavin_synthase_like"/>
    <property type="match status" value="1"/>
</dbReference>
<dbReference type="NCBIfam" id="TIGR00187">
    <property type="entry name" value="ribE"/>
    <property type="match status" value="1"/>
</dbReference>
<dbReference type="EC" id="2.5.1.9" evidence="5 10"/>
<feature type="domain" description="Lumazine-binding" evidence="12">
    <location>
        <begin position="99"/>
        <end position="195"/>
    </location>
</feature>
<gene>
    <name evidence="13" type="ORF">BAA01_01370</name>
</gene>
<feature type="domain" description="Lumazine-binding" evidence="12">
    <location>
        <begin position="1"/>
        <end position="98"/>
    </location>
</feature>
<evidence type="ECO:0000313" key="13">
    <source>
        <dbReference type="EMBL" id="OUM86033.1"/>
    </source>
</evidence>
<evidence type="ECO:0000256" key="5">
    <source>
        <dbReference type="ARBA" id="ARBA00012827"/>
    </source>
</evidence>
<evidence type="ECO:0000256" key="10">
    <source>
        <dbReference type="NCBIfam" id="TIGR00187"/>
    </source>
</evidence>
<dbReference type="GO" id="GO:0004746">
    <property type="term" value="F:riboflavin synthase activity"/>
    <property type="evidence" value="ECO:0007669"/>
    <property type="project" value="UniProtKB-UniRule"/>
</dbReference>
<evidence type="ECO:0000256" key="2">
    <source>
        <dbReference type="ARBA" id="ARBA00002803"/>
    </source>
</evidence>
<dbReference type="FunFam" id="2.40.30.20:FF:000004">
    <property type="entry name" value="Riboflavin synthase, alpha subunit"/>
    <property type="match status" value="1"/>
</dbReference>
<dbReference type="NCBIfam" id="NF009566">
    <property type="entry name" value="PRK13020.1"/>
    <property type="match status" value="1"/>
</dbReference>
<evidence type="ECO:0000313" key="14">
    <source>
        <dbReference type="Proteomes" id="UP000196475"/>
    </source>
</evidence>
<comment type="caution">
    <text evidence="13">The sequence shown here is derived from an EMBL/GenBank/DDBJ whole genome shotgun (WGS) entry which is preliminary data.</text>
</comment>
<evidence type="ECO:0000256" key="11">
    <source>
        <dbReference type="PROSITE-ProRule" id="PRU00524"/>
    </source>
</evidence>
<dbReference type="GO" id="GO:0009231">
    <property type="term" value="P:riboflavin biosynthetic process"/>
    <property type="evidence" value="ECO:0007669"/>
    <property type="project" value="UniProtKB-KW"/>
</dbReference>
<accession>A0A1Y3PFE6</accession>
<evidence type="ECO:0000256" key="1">
    <source>
        <dbReference type="ARBA" id="ARBA00000968"/>
    </source>
</evidence>
<dbReference type="SUPFAM" id="SSF63380">
    <property type="entry name" value="Riboflavin synthase domain-like"/>
    <property type="match status" value="2"/>
</dbReference>
<dbReference type="PANTHER" id="PTHR21098">
    <property type="entry name" value="RIBOFLAVIN SYNTHASE ALPHA CHAIN"/>
    <property type="match status" value="1"/>
</dbReference>
<dbReference type="PANTHER" id="PTHR21098:SF12">
    <property type="entry name" value="RIBOFLAVIN SYNTHASE"/>
    <property type="match status" value="1"/>
</dbReference>
<dbReference type="AlphaFoldDB" id="A0A1Y3PFE6"/>
<evidence type="ECO:0000256" key="7">
    <source>
        <dbReference type="ARBA" id="ARBA00022619"/>
    </source>
</evidence>
<proteinExistence type="predicted"/>
<dbReference type="Proteomes" id="UP000196475">
    <property type="component" value="Unassembled WGS sequence"/>
</dbReference>
<dbReference type="Pfam" id="PF00677">
    <property type="entry name" value="Lum_binding"/>
    <property type="match status" value="2"/>
</dbReference>
<keyword evidence="9" id="KW-0677">Repeat</keyword>
<comment type="subunit">
    <text evidence="4">Homotrimer.</text>
</comment>
<feature type="repeat" description="Lumazine-binding" evidence="11">
    <location>
        <begin position="1"/>
        <end position="98"/>
    </location>
</feature>
<evidence type="ECO:0000256" key="3">
    <source>
        <dbReference type="ARBA" id="ARBA00004887"/>
    </source>
</evidence>
<dbReference type="PIRSF" id="PIRSF000498">
    <property type="entry name" value="Riboflavin_syn_A"/>
    <property type="match status" value="1"/>
</dbReference>
<keyword evidence="8" id="KW-0808">Transferase</keyword>
<dbReference type="InterPro" id="IPR017938">
    <property type="entry name" value="Riboflavin_synthase-like_b-brl"/>
</dbReference>
<keyword evidence="7" id="KW-0686">Riboflavin biosynthesis</keyword>
<dbReference type="NCBIfam" id="NF006767">
    <property type="entry name" value="PRK09289.1"/>
    <property type="match status" value="1"/>
</dbReference>
<dbReference type="PROSITE" id="PS51177">
    <property type="entry name" value="LUMAZINE_BIND"/>
    <property type="match status" value="2"/>
</dbReference>
<comment type="pathway">
    <text evidence="3">Cofactor biosynthesis; riboflavin biosynthesis; riboflavin from 2-hydroxy-3-oxobutyl phosphate and 5-amino-6-(D-ribitylamino)uracil: step 2/2.</text>
</comment>